<evidence type="ECO:0000256" key="10">
    <source>
        <dbReference type="ARBA" id="ARBA00023211"/>
    </source>
</evidence>
<gene>
    <name evidence="14" type="primary">ICP55</name>
    <name evidence="14" type="ORF">LTR24_001884</name>
</gene>
<dbReference type="InterPro" id="IPR052433">
    <property type="entry name" value="X-Pro_dipept-like"/>
</dbReference>
<dbReference type="InterPro" id="IPR029149">
    <property type="entry name" value="Creatin/AminoP/Spt16_N"/>
</dbReference>
<dbReference type="EMBL" id="JAVRRG010000014">
    <property type="protein sequence ID" value="KAK5098564.1"/>
    <property type="molecule type" value="Genomic_DNA"/>
</dbReference>
<feature type="domain" description="Aminopeptidase P N-terminal" evidence="13">
    <location>
        <begin position="84"/>
        <end position="220"/>
    </location>
</feature>
<evidence type="ECO:0000256" key="5">
    <source>
        <dbReference type="ARBA" id="ARBA00012574"/>
    </source>
</evidence>
<dbReference type="PANTHER" id="PTHR43226:SF4">
    <property type="entry name" value="XAA-PRO AMINOPEPTIDASE 3"/>
    <property type="match status" value="1"/>
</dbReference>
<evidence type="ECO:0000256" key="2">
    <source>
        <dbReference type="ARBA" id="ARBA00001936"/>
    </source>
</evidence>
<evidence type="ECO:0000256" key="12">
    <source>
        <dbReference type="ARBA" id="ARBA00032413"/>
    </source>
</evidence>
<reference evidence="14 15" key="1">
    <citation type="submission" date="2023-08" db="EMBL/GenBank/DDBJ databases">
        <title>Black Yeasts Isolated from many extreme environments.</title>
        <authorList>
            <person name="Coleine C."/>
            <person name="Stajich J.E."/>
            <person name="Selbmann L."/>
        </authorList>
    </citation>
    <scope>NUCLEOTIDE SEQUENCE [LARGE SCALE GENOMIC DNA]</scope>
    <source>
        <strain evidence="14 15">CCFEE 5885</strain>
    </source>
</reference>
<dbReference type="InterPro" id="IPR007865">
    <property type="entry name" value="Aminopep_P_N"/>
</dbReference>
<evidence type="ECO:0000256" key="3">
    <source>
        <dbReference type="ARBA" id="ARBA00002443"/>
    </source>
</evidence>
<comment type="caution">
    <text evidence="14">The sequence shown here is derived from an EMBL/GenBank/DDBJ whole genome shotgun (WGS) entry which is preliminary data.</text>
</comment>
<dbReference type="SUPFAM" id="SSF53092">
    <property type="entry name" value="Creatinase/prolidase N-terminal domain"/>
    <property type="match status" value="1"/>
</dbReference>
<dbReference type="Proteomes" id="UP001345013">
    <property type="component" value="Unassembled WGS sequence"/>
</dbReference>
<keyword evidence="15" id="KW-1185">Reference proteome</keyword>
<dbReference type="GO" id="GO:0004177">
    <property type="term" value="F:aminopeptidase activity"/>
    <property type="evidence" value="ECO:0007669"/>
    <property type="project" value="UniProtKB-KW"/>
</dbReference>
<dbReference type="PANTHER" id="PTHR43226">
    <property type="entry name" value="XAA-PRO AMINOPEPTIDASE 3"/>
    <property type="match status" value="1"/>
</dbReference>
<evidence type="ECO:0000256" key="11">
    <source>
        <dbReference type="ARBA" id="ARBA00030849"/>
    </source>
</evidence>
<organism evidence="14 15">
    <name type="scientific">Lithohypha guttulata</name>
    <dbReference type="NCBI Taxonomy" id="1690604"/>
    <lineage>
        <taxon>Eukaryota</taxon>
        <taxon>Fungi</taxon>
        <taxon>Dikarya</taxon>
        <taxon>Ascomycota</taxon>
        <taxon>Pezizomycotina</taxon>
        <taxon>Eurotiomycetes</taxon>
        <taxon>Chaetothyriomycetidae</taxon>
        <taxon>Chaetothyriales</taxon>
        <taxon>Trichomeriaceae</taxon>
        <taxon>Lithohypha</taxon>
    </lineage>
</organism>
<evidence type="ECO:0000256" key="4">
    <source>
        <dbReference type="ARBA" id="ARBA00008766"/>
    </source>
</evidence>
<dbReference type="Pfam" id="PF00557">
    <property type="entry name" value="Peptidase_M24"/>
    <property type="match status" value="1"/>
</dbReference>
<name>A0ABR0KKS6_9EURO</name>
<dbReference type="Gene3D" id="3.40.350.10">
    <property type="entry name" value="Creatinase/prolidase N-terminal domain"/>
    <property type="match status" value="1"/>
</dbReference>
<evidence type="ECO:0000256" key="7">
    <source>
        <dbReference type="ARBA" id="ARBA00022723"/>
    </source>
</evidence>
<dbReference type="EC" id="3.4.11.9" evidence="5"/>
<comment type="function">
    <text evidence="3">Catalyzes the removal of a penultimate prolyl residue from the N-termini of peptides.</text>
</comment>
<accession>A0ABR0KKS6</accession>
<keyword evidence="9" id="KW-0482">Metalloprotease</keyword>
<evidence type="ECO:0000256" key="9">
    <source>
        <dbReference type="ARBA" id="ARBA00023049"/>
    </source>
</evidence>
<dbReference type="InterPro" id="IPR000994">
    <property type="entry name" value="Pept_M24"/>
</dbReference>
<evidence type="ECO:0000256" key="1">
    <source>
        <dbReference type="ARBA" id="ARBA00001424"/>
    </source>
</evidence>
<evidence type="ECO:0000256" key="8">
    <source>
        <dbReference type="ARBA" id="ARBA00022801"/>
    </source>
</evidence>
<dbReference type="SMART" id="SM01011">
    <property type="entry name" value="AMP_N"/>
    <property type="match status" value="1"/>
</dbReference>
<dbReference type="SUPFAM" id="SSF55920">
    <property type="entry name" value="Creatinase/aminopeptidase"/>
    <property type="match status" value="1"/>
</dbReference>
<dbReference type="InterPro" id="IPR036005">
    <property type="entry name" value="Creatinase/aminopeptidase-like"/>
</dbReference>
<protein>
    <recommendedName>
        <fullName evidence="5">Xaa-Pro aminopeptidase</fullName>
        <ecNumber evidence="5">3.4.11.9</ecNumber>
    </recommendedName>
    <alternativeName>
        <fullName evidence="11">Aminoacylproline aminopeptidase</fullName>
    </alternativeName>
    <alternativeName>
        <fullName evidence="12">Prolidase</fullName>
    </alternativeName>
</protein>
<dbReference type="Gene3D" id="3.90.230.10">
    <property type="entry name" value="Creatinase/methionine aminopeptidase superfamily"/>
    <property type="match status" value="1"/>
</dbReference>
<keyword evidence="6 14" id="KW-0031">Aminopeptidase</keyword>
<evidence type="ECO:0000313" key="14">
    <source>
        <dbReference type="EMBL" id="KAK5098564.1"/>
    </source>
</evidence>
<comment type="cofactor">
    <cofactor evidence="2">
        <name>Mn(2+)</name>
        <dbReference type="ChEBI" id="CHEBI:29035"/>
    </cofactor>
</comment>
<evidence type="ECO:0000259" key="13">
    <source>
        <dbReference type="SMART" id="SM01011"/>
    </source>
</evidence>
<keyword evidence="10" id="KW-0464">Manganese</keyword>
<evidence type="ECO:0000313" key="15">
    <source>
        <dbReference type="Proteomes" id="UP001345013"/>
    </source>
</evidence>
<keyword evidence="7" id="KW-0479">Metal-binding</keyword>
<proteinExistence type="inferred from homology"/>
<evidence type="ECO:0000256" key="6">
    <source>
        <dbReference type="ARBA" id="ARBA00022438"/>
    </source>
</evidence>
<keyword evidence="6 14" id="KW-0645">Protease</keyword>
<dbReference type="Pfam" id="PF05195">
    <property type="entry name" value="AMP_N"/>
    <property type="match status" value="1"/>
</dbReference>
<comment type="similarity">
    <text evidence="4">Belongs to the peptidase M24B family.</text>
</comment>
<keyword evidence="8 14" id="KW-0378">Hydrolase</keyword>
<sequence length="510" mass="56864">MSHGRPIGRTLRTLLVGQSRPVIRNLHSSVRCAQPTQPHTSCHSGHRSRSRLYSTVHAGDLQFGQPLSETHPHLLKPGELTPGITAQEYANRRTRLAQKLPKGAVAVVAAADVVQRTGSCFYEFHQDPDFLYLTGFNEPEALAVIGQDASGQDHTFYLYVREKDPKAEIWDGARSGTQAAVDVFNADETGDISSIKTILPRVLGDVTQVFTEITQPNPAASGLWRFLYGTPRRKTDFAELIDSRKIKQLRHTMNELRAYKSPAEIDLMREAGRASGKAHTEALRTHFTGERELDAYLRYRFVSNGCDQIAYEPVVAGGRNGLGIHYIRNDDVLHDDEMVLIDAAGKKGGYISDITRTWPVNGKFSAAQRDLYQAVLNVQRTLVSMCCGDANMSLDKLHSIAEKFLEDQLKHIGFDMSGKAVETLFPHHISHYIGMDVHDTVGYSRKAVIREGHCITIEPGIYVPDDERWPKHFRNMAVRIEDSVAVGEAKPLVLTSEAVKEIADIEGMRE</sequence>
<comment type="catalytic activity">
    <reaction evidence="1">
        <text>Release of any N-terminal amino acid, including proline, that is linked to proline, even from a dipeptide or tripeptide.</text>
        <dbReference type="EC" id="3.4.11.9"/>
    </reaction>
</comment>